<dbReference type="FunFam" id="3.80.10.10:FF:000041">
    <property type="entry name" value="LRR receptor-like serine/threonine-protein kinase ERECTA"/>
    <property type="match status" value="1"/>
</dbReference>
<proteinExistence type="inferred from homology"/>
<dbReference type="SUPFAM" id="SSF52058">
    <property type="entry name" value="L domain-like"/>
    <property type="match status" value="3"/>
</dbReference>
<dbReference type="InterPro" id="IPR055414">
    <property type="entry name" value="LRR_R13L4/SHOC2-like"/>
</dbReference>
<evidence type="ECO:0000259" key="12">
    <source>
        <dbReference type="Pfam" id="PF08263"/>
    </source>
</evidence>
<evidence type="ECO:0000256" key="6">
    <source>
        <dbReference type="ARBA" id="ARBA00022692"/>
    </source>
</evidence>
<keyword evidence="7" id="KW-0732">Signal</keyword>
<comment type="subcellular location">
    <subcellularLocation>
        <location evidence="1">Cell membrane</location>
        <topology evidence="1">Single-pass type I membrane protein</topology>
    </subcellularLocation>
</comment>
<protein>
    <submittedName>
        <fullName evidence="14">Receptor-like protein 12</fullName>
    </submittedName>
</protein>
<accession>M8A8X3</accession>
<dbReference type="OMA" id="WYFERIH"/>
<dbReference type="InterPro" id="IPR046956">
    <property type="entry name" value="RLP23-like"/>
</dbReference>
<keyword evidence="10" id="KW-0472">Membrane</keyword>
<dbReference type="FunFam" id="3.80.10.10:FF:000111">
    <property type="entry name" value="LRR receptor-like serine/threonine-protein kinase ERECTA"/>
    <property type="match status" value="1"/>
</dbReference>
<dbReference type="PANTHER" id="PTHR48061">
    <property type="entry name" value="LEUCINE-RICH REPEAT RECEPTOR PROTEIN KINASE EMS1-LIKE-RELATED"/>
    <property type="match status" value="1"/>
</dbReference>
<dbReference type="FunFam" id="3.80.10.10:FF:000095">
    <property type="entry name" value="LRR receptor-like serine/threonine-protein kinase GSO1"/>
    <property type="match status" value="1"/>
</dbReference>
<reference evidence="14" key="1">
    <citation type="journal article" date="2013" name="Nature">
        <title>Draft genome of the wheat A-genome progenitor Triticum urartu.</title>
        <authorList>
            <person name="Ling H.Q."/>
            <person name="Zhao S."/>
            <person name="Liu D."/>
            <person name="Wang J."/>
            <person name="Sun H."/>
            <person name="Zhang C."/>
            <person name="Fan H."/>
            <person name="Li D."/>
            <person name="Dong L."/>
            <person name="Tao Y."/>
            <person name="Gao C."/>
            <person name="Wu H."/>
            <person name="Li Y."/>
            <person name="Cui Y."/>
            <person name="Guo X."/>
            <person name="Zheng S."/>
            <person name="Wang B."/>
            <person name="Yu K."/>
            <person name="Liang Q."/>
            <person name="Yang W."/>
            <person name="Lou X."/>
            <person name="Chen J."/>
            <person name="Feng M."/>
            <person name="Jian J."/>
            <person name="Zhang X."/>
            <person name="Luo G."/>
            <person name="Jiang Y."/>
            <person name="Liu J."/>
            <person name="Wang Z."/>
            <person name="Sha Y."/>
            <person name="Zhang B."/>
            <person name="Wu H."/>
            <person name="Tang D."/>
            <person name="Shen Q."/>
            <person name="Xue P."/>
            <person name="Zou S."/>
            <person name="Wang X."/>
            <person name="Liu X."/>
            <person name="Wang F."/>
            <person name="Yang Y."/>
            <person name="An X."/>
            <person name="Dong Z."/>
            <person name="Zhang K."/>
            <person name="Zhang X."/>
            <person name="Luo M.C."/>
            <person name="Dvorak J."/>
            <person name="Tong Y."/>
            <person name="Wang J."/>
            <person name="Yang H."/>
            <person name="Li Z."/>
            <person name="Wang D."/>
            <person name="Zhang A."/>
            <person name="Wang J."/>
        </authorList>
    </citation>
    <scope>NUCLEOTIDE SEQUENCE</scope>
</reference>
<evidence type="ECO:0000256" key="2">
    <source>
        <dbReference type="ARBA" id="ARBA00009592"/>
    </source>
</evidence>
<keyword evidence="11" id="KW-0325">Glycoprotein</keyword>
<feature type="domain" description="Disease resistance R13L4/SHOC-2-like LRR" evidence="13">
    <location>
        <begin position="419"/>
        <end position="556"/>
    </location>
</feature>
<evidence type="ECO:0000313" key="14">
    <source>
        <dbReference type="EMBL" id="EMS61075.1"/>
    </source>
</evidence>
<evidence type="ECO:0000256" key="4">
    <source>
        <dbReference type="ARBA" id="ARBA00022614"/>
    </source>
</evidence>
<evidence type="ECO:0000259" key="13">
    <source>
        <dbReference type="Pfam" id="PF23598"/>
    </source>
</evidence>
<feature type="domain" description="Leucine-rich repeat-containing N-terminal plant-type" evidence="12">
    <location>
        <begin position="35"/>
        <end position="75"/>
    </location>
</feature>
<dbReference type="Gene3D" id="3.80.10.10">
    <property type="entry name" value="Ribonuclease Inhibitor"/>
    <property type="match status" value="7"/>
</dbReference>
<keyword evidence="4" id="KW-0433">Leucine-rich repeat</keyword>
<dbReference type="InterPro" id="IPR032675">
    <property type="entry name" value="LRR_dom_sf"/>
</dbReference>
<dbReference type="Pfam" id="PF08263">
    <property type="entry name" value="LRRNT_2"/>
    <property type="match status" value="1"/>
</dbReference>
<dbReference type="STRING" id="4572.M8A8X3"/>
<dbReference type="AlphaFoldDB" id="M8A8X3"/>
<evidence type="ECO:0000256" key="8">
    <source>
        <dbReference type="ARBA" id="ARBA00022737"/>
    </source>
</evidence>
<dbReference type="SMART" id="SM00369">
    <property type="entry name" value="LRR_TYP"/>
    <property type="match status" value="8"/>
</dbReference>
<dbReference type="EMBL" id="KD101116">
    <property type="protein sequence ID" value="EMS61075.1"/>
    <property type="molecule type" value="Genomic_DNA"/>
</dbReference>
<evidence type="ECO:0000256" key="10">
    <source>
        <dbReference type="ARBA" id="ARBA00023136"/>
    </source>
</evidence>
<dbReference type="GO" id="GO:0009742">
    <property type="term" value="P:brassinosteroid mediated signaling pathway"/>
    <property type="evidence" value="ECO:0007669"/>
    <property type="project" value="UniProtKB-KW"/>
</dbReference>
<keyword evidence="6" id="KW-0812">Transmembrane</keyword>
<keyword evidence="9" id="KW-1133">Transmembrane helix</keyword>
<dbReference type="Pfam" id="PF13516">
    <property type="entry name" value="LRR_6"/>
    <property type="match status" value="1"/>
</dbReference>
<keyword evidence="3" id="KW-1003">Cell membrane</keyword>
<keyword evidence="5" id="KW-1070">Brassinosteroid signaling pathway</keyword>
<organism evidence="14">
    <name type="scientific">Triticum urartu</name>
    <name type="common">Red wild einkorn</name>
    <name type="synonym">Crithodium urartu</name>
    <dbReference type="NCBI Taxonomy" id="4572"/>
    <lineage>
        <taxon>Eukaryota</taxon>
        <taxon>Viridiplantae</taxon>
        <taxon>Streptophyta</taxon>
        <taxon>Embryophyta</taxon>
        <taxon>Tracheophyta</taxon>
        <taxon>Spermatophyta</taxon>
        <taxon>Magnoliopsida</taxon>
        <taxon>Liliopsida</taxon>
        <taxon>Poales</taxon>
        <taxon>Poaceae</taxon>
        <taxon>BOP clade</taxon>
        <taxon>Pooideae</taxon>
        <taxon>Triticodae</taxon>
        <taxon>Triticeae</taxon>
        <taxon>Triticinae</taxon>
        <taxon>Triticum</taxon>
    </lineage>
</organism>
<dbReference type="InterPro" id="IPR013210">
    <property type="entry name" value="LRR_N_plant-typ"/>
</dbReference>
<dbReference type="Pfam" id="PF23598">
    <property type="entry name" value="LRR_14"/>
    <property type="match status" value="1"/>
</dbReference>
<keyword evidence="8" id="KW-0677">Repeat</keyword>
<dbReference type="Pfam" id="PF00560">
    <property type="entry name" value="LRR_1"/>
    <property type="match status" value="7"/>
</dbReference>
<evidence type="ECO:0000256" key="1">
    <source>
        <dbReference type="ARBA" id="ARBA00004251"/>
    </source>
</evidence>
<name>M8A8X3_TRIUA</name>
<dbReference type="PROSITE" id="PS51450">
    <property type="entry name" value="LRR"/>
    <property type="match status" value="1"/>
</dbReference>
<comment type="similarity">
    <text evidence="2">Belongs to the RLP family.</text>
</comment>
<evidence type="ECO:0000256" key="3">
    <source>
        <dbReference type="ARBA" id="ARBA00022475"/>
    </source>
</evidence>
<dbReference type="GO" id="GO:0005886">
    <property type="term" value="C:plasma membrane"/>
    <property type="evidence" value="ECO:0007669"/>
    <property type="project" value="UniProtKB-SubCell"/>
</dbReference>
<evidence type="ECO:0000256" key="11">
    <source>
        <dbReference type="ARBA" id="ARBA00023180"/>
    </source>
</evidence>
<evidence type="ECO:0000256" key="5">
    <source>
        <dbReference type="ARBA" id="ARBA00022626"/>
    </source>
</evidence>
<dbReference type="InterPro" id="IPR003591">
    <property type="entry name" value="Leu-rich_rpt_typical-subtyp"/>
</dbReference>
<dbReference type="InterPro" id="IPR001611">
    <property type="entry name" value="Leu-rich_rpt"/>
</dbReference>
<evidence type="ECO:0000256" key="7">
    <source>
        <dbReference type="ARBA" id="ARBA00022729"/>
    </source>
</evidence>
<gene>
    <name evidence="14" type="ORF">TRIUR3_03213</name>
</gene>
<evidence type="ECO:0000256" key="9">
    <source>
        <dbReference type="ARBA" id="ARBA00022989"/>
    </source>
</evidence>
<sequence>MASIGWVLLLFIAELSALATSGAHGDGNFTLRCQPDQAASLLQLKKSFSFFHYPSALESWQDGTDCCLWEGVGCSNSSGHVTALELSGHGLYSQGINPAIFNLTSLQLLDLSMNYFGEYSLLQFRFERLPLLTHLNLSHLGFQGQIPTGIGGLTNLISLDLSANYDLGDVSTYDIITGDRNNVLYLQDPNFKILVANLNNLRELYLDGVDMSSSGEWCHALAKSLPRLQVLSLSYCKLVGPICPSLSNLHSLTVINLEGNFGIPTALAPFPEFFMDFLNLSVLRLAATNLQGWFPRRTFQSKTLRVLDLSWNQDLSGPLPNFSNTSSLETMMLDGASFSFGKPGSFTNFKYLQTLSLDVNISSVEPQSSLGIHRSLRHLGLTQTDSTSNLGLILSGIGDVQNLQSLELSDWRFSLTSFSSLVKLKSLRRLSITRCTFTRSTLSTFGNLVGLRSLEVSDCDFNGPIPSAIGNLTNLKSLNIDNCDFLGPIPSSIGKLMNLRSLEIFGVYNDIGPMPSAVGNLSNLESLKIFASNFSGQIPYAVGLLKKLTSLDIRMSGFSGSIPNSISNLTLLIVLDLSLNDLNGELPASVFTIPTLQRLDIRSSKISGSIQDINATSSHLVSVDLSRNNLMGNIPKSFFQLTSLAYLDICWNNLMGSVDLSSFWRLQNLVHLGLSNSNLSVTDIYGEGNNSLCTYLPRVTRLELASCNLTGFPCSLAPLNQMSYLDLSCNRISGAIPKWIWSTWNSSLRYLNLSHNMFSIMQVPSYVLPFYKLGVLDISSNQLQGQIPMPSPSAFFLDYSNNNFSSLPPNFTLYLGFQFKISKNNISGHIPNSICDSRTSVLDLSFNSFSGWIPPCLIQEGSMSVLSLRENQFEGVLPNIIKDRCVLQILDLNNNKIEGQLPKTLTKCLQLEFLDIGNNHMVGTFPSWLGVLSGLRVLVLRSNRFYGSMGGDLHSDEKSGEYFFSLQILDVASNNFFGNLSPEWFDGLKSMMNELNTTGDILGDNNSSDSGMEAEASYQDTVTIYYKSIYRTFDKVLSTLTVIDLSNNSFGGTIPGSLGRLTSLHVLNMSGNAFTGDIPQVFGRMTQLESLDLSQNQLSGDIPEALTNLTFLGILNLSNNQLVGRIPQSGQFATFQNSSFEGNLGLCGPPLPNPCGISPAPPSTAHADDSSHVDVVLFLSSGFGFGVGFAAAILMRWGRIGKWFLKSARALRT</sequence>
<dbReference type="eggNOG" id="KOG0619">
    <property type="taxonomic scope" value="Eukaryota"/>
</dbReference>
<keyword evidence="14" id="KW-0675">Receptor</keyword>
<dbReference type="PANTHER" id="PTHR48061:SF8">
    <property type="entry name" value="LEUCINE-RICH REPEAT-CONTAINING N-TERMINAL PLANT-TYPE DOMAIN-CONTAINING PROTEIN"/>
    <property type="match status" value="1"/>
</dbReference>